<dbReference type="RefSeq" id="WP_338102827.1">
    <property type="nucleotide sequence ID" value="NZ_CP131060.1"/>
</dbReference>
<feature type="transmembrane region" description="Helical" evidence="12">
    <location>
        <begin position="268"/>
        <end position="287"/>
    </location>
</feature>
<keyword evidence="3" id="KW-0813">Transport</keyword>
<dbReference type="PANTHER" id="PTHR32024">
    <property type="entry name" value="TRK SYSTEM POTASSIUM UPTAKE PROTEIN TRKG-RELATED"/>
    <property type="match status" value="1"/>
</dbReference>
<feature type="transmembrane region" description="Helical" evidence="12">
    <location>
        <begin position="12"/>
        <end position="32"/>
    </location>
</feature>
<dbReference type="GeneID" id="89229404"/>
<keyword evidence="8" id="KW-0630">Potassium</keyword>
<reference evidence="13 14" key="1">
    <citation type="submission" date="2023-07" db="EMBL/GenBank/DDBJ databases">
        <title>Closed genoem sequence of Methanosarcinaceae archaeon Ac7.</title>
        <authorList>
            <person name="Poehlein A."/>
            <person name="Protasov E."/>
            <person name="Platt K."/>
            <person name="Reeh H."/>
            <person name="Daniel R."/>
            <person name="Brune A."/>
        </authorList>
    </citation>
    <scope>NUCLEOTIDE SEQUENCE [LARGE SCALE GENOMIC DNA]</scope>
    <source>
        <strain evidence="13 14">Ac7</strain>
    </source>
</reference>
<feature type="transmembrane region" description="Helical" evidence="12">
    <location>
        <begin position="68"/>
        <end position="92"/>
    </location>
</feature>
<evidence type="ECO:0000256" key="7">
    <source>
        <dbReference type="ARBA" id="ARBA00022692"/>
    </source>
</evidence>
<keyword evidence="7 12" id="KW-0812">Transmembrane</keyword>
<protein>
    <submittedName>
        <fullName evidence="13">Trk system potassium uptake protein TrkH</fullName>
    </submittedName>
</protein>
<keyword evidence="14" id="KW-1185">Reference proteome</keyword>
<evidence type="ECO:0000256" key="9">
    <source>
        <dbReference type="ARBA" id="ARBA00022989"/>
    </source>
</evidence>
<dbReference type="Pfam" id="PF02386">
    <property type="entry name" value="TrkH"/>
    <property type="match status" value="1"/>
</dbReference>
<keyword evidence="11 12" id="KW-0472">Membrane</keyword>
<comment type="subcellular location">
    <subcellularLocation>
        <location evidence="1">Cell inner membrane</location>
        <topology evidence="1">Multi-pass membrane protein</topology>
    </subcellularLocation>
</comment>
<feature type="transmembrane region" description="Helical" evidence="12">
    <location>
        <begin position="129"/>
        <end position="146"/>
    </location>
</feature>
<dbReference type="GO" id="GO:0015379">
    <property type="term" value="F:potassium:chloride symporter activity"/>
    <property type="evidence" value="ECO:0007669"/>
    <property type="project" value="InterPro"/>
</dbReference>
<dbReference type="Proteomes" id="UP001303587">
    <property type="component" value="Chromosome"/>
</dbReference>
<evidence type="ECO:0000256" key="11">
    <source>
        <dbReference type="ARBA" id="ARBA00023136"/>
    </source>
</evidence>
<gene>
    <name evidence="13" type="primary">trkH</name>
    <name evidence="13" type="ORF">MsAc7_02790</name>
</gene>
<evidence type="ECO:0000256" key="8">
    <source>
        <dbReference type="ARBA" id="ARBA00022958"/>
    </source>
</evidence>
<evidence type="ECO:0000256" key="1">
    <source>
        <dbReference type="ARBA" id="ARBA00004429"/>
    </source>
</evidence>
<evidence type="ECO:0000313" key="13">
    <source>
        <dbReference type="EMBL" id="WNY24754.1"/>
    </source>
</evidence>
<keyword evidence="5" id="KW-0997">Cell inner membrane</keyword>
<feature type="transmembrane region" description="Helical" evidence="12">
    <location>
        <begin position="38"/>
        <end position="56"/>
    </location>
</feature>
<evidence type="ECO:0000313" key="14">
    <source>
        <dbReference type="Proteomes" id="UP001303587"/>
    </source>
</evidence>
<feature type="transmembrane region" description="Helical" evidence="12">
    <location>
        <begin position="235"/>
        <end position="256"/>
    </location>
</feature>
<dbReference type="GO" id="GO:0005886">
    <property type="term" value="C:plasma membrane"/>
    <property type="evidence" value="ECO:0007669"/>
    <property type="project" value="UniProtKB-SubCell"/>
</dbReference>
<keyword evidence="10" id="KW-0406">Ion transport</keyword>
<dbReference type="PIRSF" id="PIRSF006247">
    <property type="entry name" value="TrkH"/>
    <property type="match status" value="1"/>
</dbReference>
<comment type="similarity">
    <text evidence="2">Belongs to the TrkH potassium transport family.</text>
</comment>
<keyword evidence="6" id="KW-0633">Potassium transport</keyword>
<proteinExistence type="inferred from homology"/>
<feature type="transmembrane region" description="Helical" evidence="12">
    <location>
        <begin position="328"/>
        <end position="354"/>
    </location>
</feature>
<dbReference type="InterPro" id="IPR004772">
    <property type="entry name" value="TrkH"/>
</dbReference>
<organism evidence="13 14">
    <name type="scientific">Methanolapillus millepedarum</name>
    <dbReference type="NCBI Taxonomy" id="3028296"/>
    <lineage>
        <taxon>Archaea</taxon>
        <taxon>Methanobacteriati</taxon>
        <taxon>Methanobacteriota</taxon>
        <taxon>Stenosarchaea group</taxon>
        <taxon>Methanomicrobia</taxon>
        <taxon>Methanosarcinales</taxon>
        <taxon>Methanosarcinaceae</taxon>
        <taxon>Methanolapillus</taxon>
    </lineage>
</organism>
<accession>A0AA96ZTR1</accession>
<dbReference type="AlphaFoldDB" id="A0AA96ZTR1"/>
<evidence type="ECO:0000256" key="3">
    <source>
        <dbReference type="ARBA" id="ARBA00022448"/>
    </source>
</evidence>
<feature type="transmembrane region" description="Helical" evidence="12">
    <location>
        <begin position="452"/>
        <end position="472"/>
    </location>
</feature>
<evidence type="ECO:0000256" key="10">
    <source>
        <dbReference type="ARBA" id="ARBA00023065"/>
    </source>
</evidence>
<keyword evidence="9 12" id="KW-1133">Transmembrane helix</keyword>
<evidence type="ECO:0000256" key="12">
    <source>
        <dbReference type="SAM" id="Phobius"/>
    </source>
</evidence>
<sequence length="479" mass="53460">MNFNNIFSIIGKVLLILAGVQLIPLIVAVYYHEPLVPFIVSMIAAGVVGYLFHRFSKPNNDEWMIRESYAVVAFSWLFCALFCSIPFLFAGLSPINAFFESMSGVTTTGSTVLSDIESYSKSILFWRSFIQWLGGLGLIALFIAVIPKVNMRGRQLYKTEFSGPTEDKISPKISNTAKILWGLYVGFTLILMILLLFLKMPFYDAVVHSLATMSSGGFSPYNDSILHFGNFKIELILMFFMLVAGTNFALIHKALTKNIRSLVRDEEFKAYILFFVIIVGFLSILLIRDMNYSVFESLRYASFQVSSIMTTTGYSSIDFNTWSDSAKMVLLLAMFTGGCSGSTAGGPTFVRWLIVIRHARRDIFKFLHPNAVKPIKYNGKSLPEDLVNSVLSFIALYFLVFIISAVLLSILGLDIVSAVTSSITSLGNIGPGFGAMLGPFDNFGVLPPLSRLILIANMWIGRLELYTVLLLFTSEFWKK</sequence>
<name>A0AA96ZTR1_9EURY</name>
<feature type="transmembrane region" description="Helical" evidence="12">
    <location>
        <begin position="179"/>
        <end position="198"/>
    </location>
</feature>
<evidence type="ECO:0000256" key="2">
    <source>
        <dbReference type="ARBA" id="ARBA00009137"/>
    </source>
</evidence>
<evidence type="ECO:0000256" key="4">
    <source>
        <dbReference type="ARBA" id="ARBA00022475"/>
    </source>
</evidence>
<evidence type="ECO:0000256" key="6">
    <source>
        <dbReference type="ARBA" id="ARBA00022538"/>
    </source>
</evidence>
<feature type="transmembrane region" description="Helical" evidence="12">
    <location>
        <begin position="386"/>
        <end position="411"/>
    </location>
</feature>
<dbReference type="EMBL" id="CP131060">
    <property type="protein sequence ID" value="WNY24754.1"/>
    <property type="molecule type" value="Genomic_DNA"/>
</dbReference>
<keyword evidence="4" id="KW-1003">Cell membrane</keyword>
<dbReference type="PANTHER" id="PTHR32024:SF2">
    <property type="entry name" value="TRK SYSTEM POTASSIUM UPTAKE PROTEIN TRKG-RELATED"/>
    <property type="match status" value="1"/>
</dbReference>
<dbReference type="InterPro" id="IPR003445">
    <property type="entry name" value="Cat_transpt"/>
</dbReference>
<evidence type="ECO:0000256" key="5">
    <source>
        <dbReference type="ARBA" id="ARBA00022519"/>
    </source>
</evidence>